<feature type="region of interest" description="Disordered" evidence="1">
    <location>
        <begin position="23"/>
        <end position="56"/>
    </location>
</feature>
<evidence type="ECO:0000256" key="1">
    <source>
        <dbReference type="SAM" id="MobiDB-lite"/>
    </source>
</evidence>
<evidence type="ECO:0000256" key="2">
    <source>
        <dbReference type="SAM" id="Phobius"/>
    </source>
</evidence>
<protein>
    <submittedName>
        <fullName evidence="3">Uncharacterized protein</fullName>
    </submittedName>
</protein>
<keyword evidence="2" id="KW-1133">Transmembrane helix</keyword>
<proteinExistence type="predicted"/>
<gene>
    <name evidence="3" type="ORF">A3D91_00395</name>
</gene>
<feature type="transmembrane region" description="Helical" evidence="2">
    <location>
        <begin position="76"/>
        <end position="95"/>
    </location>
</feature>
<name>A0A1F4V9Y5_UNCKA</name>
<feature type="compositionally biased region" description="Acidic residues" evidence="1">
    <location>
        <begin position="23"/>
        <end position="32"/>
    </location>
</feature>
<evidence type="ECO:0000313" key="3">
    <source>
        <dbReference type="EMBL" id="OGC53473.1"/>
    </source>
</evidence>
<sequence length="96" mass="11076">MKMPLKSLNLEFIKNLAESAENTELEEPDFEENPPANKYQKAKTKKEKKENKLKNTRKSLKKTLKPFLKKETITKIIIIFSSIALLATSVLPFILQ</sequence>
<comment type="caution">
    <text evidence="3">The sequence shown here is derived from an EMBL/GenBank/DDBJ whole genome shotgun (WGS) entry which is preliminary data.</text>
</comment>
<dbReference type="Proteomes" id="UP000178127">
    <property type="component" value="Unassembled WGS sequence"/>
</dbReference>
<dbReference type="STRING" id="1802620.A3D91_00395"/>
<keyword evidence="2" id="KW-0472">Membrane</keyword>
<reference evidence="3 4" key="1">
    <citation type="journal article" date="2016" name="Nat. Commun.">
        <title>Thousands of microbial genomes shed light on interconnected biogeochemical processes in an aquifer system.</title>
        <authorList>
            <person name="Anantharaman K."/>
            <person name="Brown C.T."/>
            <person name="Hug L.A."/>
            <person name="Sharon I."/>
            <person name="Castelle C.J."/>
            <person name="Probst A.J."/>
            <person name="Thomas B.C."/>
            <person name="Singh A."/>
            <person name="Wilkins M.J."/>
            <person name="Karaoz U."/>
            <person name="Brodie E.L."/>
            <person name="Williams K.H."/>
            <person name="Hubbard S.S."/>
            <person name="Banfield J.F."/>
        </authorList>
    </citation>
    <scope>NUCLEOTIDE SEQUENCE [LARGE SCALE GENOMIC DNA]</scope>
</reference>
<evidence type="ECO:0000313" key="4">
    <source>
        <dbReference type="Proteomes" id="UP000178127"/>
    </source>
</evidence>
<dbReference type="EMBL" id="MEVD01000014">
    <property type="protein sequence ID" value="OGC53473.1"/>
    <property type="molecule type" value="Genomic_DNA"/>
</dbReference>
<keyword evidence="2" id="KW-0812">Transmembrane</keyword>
<dbReference type="AlphaFoldDB" id="A0A1F4V9Y5"/>
<organism evidence="3 4">
    <name type="scientific">candidate division WWE3 bacterium RIFCSPHIGHO2_02_FULL_38_14</name>
    <dbReference type="NCBI Taxonomy" id="1802620"/>
    <lineage>
        <taxon>Bacteria</taxon>
        <taxon>Katanobacteria</taxon>
    </lineage>
</organism>
<accession>A0A1F4V9Y5</accession>